<gene>
    <name evidence="1" type="ORF">DIZ78_14735</name>
</gene>
<organism evidence="1 2">
    <name type="scientific">endosymbiont of Escarpia spicata</name>
    <dbReference type="NCBI Taxonomy" id="2200908"/>
    <lineage>
        <taxon>Bacteria</taxon>
        <taxon>Pseudomonadati</taxon>
        <taxon>Pseudomonadota</taxon>
        <taxon>Gammaproteobacteria</taxon>
        <taxon>sulfur-oxidizing symbionts</taxon>
    </lineage>
</organism>
<accession>A0A370DEB8</accession>
<dbReference type="Gene3D" id="3.20.20.410">
    <property type="entry name" value="Protein of unknown function UPF0759"/>
    <property type="match status" value="1"/>
</dbReference>
<dbReference type="Proteomes" id="UP000254771">
    <property type="component" value="Unassembled WGS sequence"/>
</dbReference>
<dbReference type="InterPro" id="IPR036520">
    <property type="entry name" value="UPF0759_sf"/>
</dbReference>
<evidence type="ECO:0000313" key="2">
    <source>
        <dbReference type="Proteomes" id="UP000254771"/>
    </source>
</evidence>
<dbReference type="AlphaFoldDB" id="A0A370DEB8"/>
<dbReference type="SUPFAM" id="SSF117396">
    <property type="entry name" value="TM1631-like"/>
    <property type="match status" value="1"/>
</dbReference>
<protein>
    <submittedName>
        <fullName evidence="1">Uncharacterized protein</fullName>
    </submittedName>
</protein>
<proteinExistence type="predicted"/>
<sequence length="184" mass="20149">MPDNRPVFHILAVGWDHSAWQGGFYPDDLPEDWRLTYYANEVPMALWCKADEAQVESWIDDVEEGFRFYLALAGGGCDPVAVANLLGDNLGGVVVDSVVETTRTGNIPRFTLATKGQQLSEKVSPAYRLAAESLGDLRAQRALLESLAGQVPEGADVLLFIEGERMDMAVLKDLRQLAQLLGLA</sequence>
<keyword evidence="2" id="KW-1185">Reference proteome</keyword>
<name>A0A370DEB8_9GAMM</name>
<dbReference type="EMBL" id="QFXE01000020">
    <property type="protein sequence ID" value="RDH83252.1"/>
    <property type="molecule type" value="Genomic_DNA"/>
</dbReference>
<reference evidence="1 2" key="1">
    <citation type="journal article" date="2018" name="ISME J.">
        <title>Endosymbiont genomes yield clues of tubeworm success.</title>
        <authorList>
            <person name="Li Y."/>
            <person name="Liles M.R."/>
            <person name="Halanych K.M."/>
        </authorList>
    </citation>
    <scope>NUCLEOTIDE SEQUENCE [LARGE SCALE GENOMIC DNA]</scope>
    <source>
        <strain evidence="1">A1462</strain>
    </source>
</reference>
<evidence type="ECO:0000313" key="1">
    <source>
        <dbReference type="EMBL" id="RDH83252.1"/>
    </source>
</evidence>
<comment type="caution">
    <text evidence="1">The sequence shown here is derived from an EMBL/GenBank/DDBJ whole genome shotgun (WGS) entry which is preliminary data.</text>
</comment>